<evidence type="ECO:0008006" key="2">
    <source>
        <dbReference type="Google" id="ProtNLM"/>
    </source>
</evidence>
<sequence>MTIKRIVVLSDLQVPFEDVHVTRNIAKFLATFKPDQTVTIGDEIDFNTISKWSEGTPEAYQQSLGDDRDRCVDLLWELGVTDCIRSNHTDRLYNIIMKKIPSFLSLPELRFEKFMKFEELGITFHREPMNIAPGWVAVHGDHTPIKQMGGLSAIEAAKRYGKSVISGHTHRAGRTAYSESVGGRMGRTLHGVEVGNLMSFSAAKYTKGSAQWQQAFAIMYVHGKTVQVDLINIEKNGTFIVNGKVYGRPR</sequence>
<organism evidence="1">
    <name type="scientific">uncultured Caudovirales phage</name>
    <dbReference type="NCBI Taxonomy" id="2100421"/>
    <lineage>
        <taxon>Viruses</taxon>
        <taxon>Duplodnaviria</taxon>
        <taxon>Heunggongvirae</taxon>
        <taxon>Uroviricota</taxon>
        <taxon>Caudoviricetes</taxon>
        <taxon>Peduoviridae</taxon>
        <taxon>Maltschvirus</taxon>
        <taxon>Maltschvirus maltsch</taxon>
    </lineage>
</organism>
<protein>
    <recommendedName>
        <fullName evidence="2">Calcineurin-like phosphoesterase domain-containing protein</fullName>
    </recommendedName>
</protein>
<dbReference type="InterPro" id="IPR029052">
    <property type="entry name" value="Metallo-depent_PP-like"/>
</dbReference>
<accession>A0A6J5MTB5</accession>
<proteinExistence type="predicted"/>
<dbReference type="SUPFAM" id="SSF56300">
    <property type="entry name" value="Metallo-dependent phosphatases"/>
    <property type="match status" value="1"/>
</dbReference>
<name>A0A6J5MTB5_9CAUD</name>
<evidence type="ECO:0000313" key="1">
    <source>
        <dbReference type="EMBL" id="CAB4149662.1"/>
    </source>
</evidence>
<dbReference type="EMBL" id="LR796522">
    <property type="protein sequence ID" value="CAB4149662.1"/>
    <property type="molecule type" value="Genomic_DNA"/>
</dbReference>
<gene>
    <name evidence="1" type="ORF">UFOVP550_16</name>
</gene>
<dbReference type="Gene3D" id="3.60.21.10">
    <property type="match status" value="1"/>
</dbReference>
<reference evidence="1" key="1">
    <citation type="submission" date="2020-04" db="EMBL/GenBank/DDBJ databases">
        <authorList>
            <person name="Chiriac C."/>
            <person name="Salcher M."/>
            <person name="Ghai R."/>
            <person name="Kavagutti S V."/>
        </authorList>
    </citation>
    <scope>NUCLEOTIDE SEQUENCE</scope>
</reference>